<evidence type="ECO:0008006" key="3">
    <source>
        <dbReference type="Google" id="ProtNLM"/>
    </source>
</evidence>
<dbReference type="PANTHER" id="PTHR48030:SF3">
    <property type="entry name" value="SPLICING FACTOR 3B SUBUNIT 4"/>
    <property type="match status" value="1"/>
</dbReference>
<dbReference type="InterPro" id="IPR052084">
    <property type="entry name" value="SF3B4_spliceosome_assoc"/>
</dbReference>
<dbReference type="Proteomes" id="UP000232722">
    <property type="component" value="Unassembled WGS sequence"/>
</dbReference>
<dbReference type="SUPFAM" id="SSF54928">
    <property type="entry name" value="RNA-binding domain, RBD"/>
    <property type="match status" value="1"/>
</dbReference>
<evidence type="ECO:0000313" key="2">
    <source>
        <dbReference type="Proteomes" id="UP000232722"/>
    </source>
</evidence>
<dbReference type="VEuPathDB" id="FungiDB:RhiirFUN_016502"/>
<dbReference type="GO" id="GO:0003723">
    <property type="term" value="F:RNA binding"/>
    <property type="evidence" value="ECO:0007669"/>
    <property type="project" value="TreeGrafter"/>
</dbReference>
<reference evidence="1 2" key="1">
    <citation type="submission" date="2016-04" db="EMBL/GenBank/DDBJ databases">
        <title>Genome analyses suggest a sexual origin of heterokaryosis in a supposedly ancient asexual fungus.</title>
        <authorList>
            <person name="Ropars J."/>
            <person name="Sedzielewska K."/>
            <person name="Noel J."/>
            <person name="Charron P."/>
            <person name="Farinelli L."/>
            <person name="Marton T."/>
            <person name="Kruger M."/>
            <person name="Pelin A."/>
            <person name="Brachmann A."/>
            <person name="Corradi N."/>
        </authorList>
    </citation>
    <scope>NUCLEOTIDE SEQUENCE [LARGE SCALE GENOMIC DNA]</scope>
    <source>
        <strain evidence="1 2">A5</strain>
    </source>
</reference>
<name>A0A2N0P036_9GLOM</name>
<protein>
    <recommendedName>
        <fullName evidence="3">RRM domain-containing protein</fullName>
    </recommendedName>
</protein>
<dbReference type="InterPro" id="IPR035979">
    <property type="entry name" value="RBD_domain_sf"/>
</dbReference>
<gene>
    <name evidence="1" type="ORF">RhiirA5_403342</name>
</gene>
<dbReference type="GO" id="GO:0071011">
    <property type="term" value="C:precatalytic spliceosome"/>
    <property type="evidence" value="ECO:0007669"/>
    <property type="project" value="TreeGrafter"/>
</dbReference>
<sequence length="214" mass="23583">MPVKPTNWNLNNKVLPDETEERDQDATVYINNLDERCTEALIWELMLLAGPVTLGKKNLDVSASLFIRNLDSGIGEKMLYDTFSAFGITSKDGKGERHRSAADRCSTFGVNVPFVGKSGKPHTTSQKNPLKTINVTPPPDNDSYTIASDSSYITVIEPTSIGFPSASSRQFLQDCHRSNRDNQLPADSSTQAPSAQDVERITISERLTSCPLLY</sequence>
<dbReference type="EMBL" id="LLXJ01001953">
    <property type="protein sequence ID" value="PKC00162.1"/>
    <property type="molecule type" value="Genomic_DNA"/>
</dbReference>
<accession>A0A2N0P036</accession>
<reference evidence="1 2" key="2">
    <citation type="submission" date="2017-09" db="EMBL/GenBank/DDBJ databases">
        <title>Extensive intraspecific genome diversity in a model arbuscular mycorrhizal fungus.</title>
        <authorList>
            <person name="Chen E.C."/>
            <person name="Morin E."/>
            <person name="Beaudet D."/>
            <person name="Noel J."/>
            <person name="Ndikumana S."/>
            <person name="Charron P."/>
            <person name="St-Onge C."/>
            <person name="Giorgi J."/>
            <person name="Grigoriev I.V."/>
            <person name="Roux C."/>
            <person name="Martin F.M."/>
            <person name="Corradi N."/>
        </authorList>
    </citation>
    <scope>NUCLEOTIDE SEQUENCE [LARGE SCALE GENOMIC DNA]</scope>
    <source>
        <strain evidence="1 2">A5</strain>
    </source>
</reference>
<evidence type="ECO:0000313" key="1">
    <source>
        <dbReference type="EMBL" id="PKC00162.1"/>
    </source>
</evidence>
<proteinExistence type="predicted"/>
<dbReference type="AlphaFoldDB" id="A0A2N0P036"/>
<dbReference type="GO" id="GO:0048026">
    <property type="term" value="P:positive regulation of mRNA splicing, via spliceosome"/>
    <property type="evidence" value="ECO:0007669"/>
    <property type="project" value="TreeGrafter"/>
</dbReference>
<dbReference type="PANTHER" id="PTHR48030">
    <property type="entry name" value="SPLICING FACTOR 3B SUBUNIT 4"/>
    <property type="match status" value="1"/>
</dbReference>
<organism evidence="1 2">
    <name type="scientific">Rhizophagus irregularis</name>
    <dbReference type="NCBI Taxonomy" id="588596"/>
    <lineage>
        <taxon>Eukaryota</taxon>
        <taxon>Fungi</taxon>
        <taxon>Fungi incertae sedis</taxon>
        <taxon>Mucoromycota</taxon>
        <taxon>Glomeromycotina</taxon>
        <taxon>Glomeromycetes</taxon>
        <taxon>Glomerales</taxon>
        <taxon>Glomeraceae</taxon>
        <taxon>Rhizophagus</taxon>
    </lineage>
</organism>
<comment type="caution">
    <text evidence="1">The sequence shown here is derived from an EMBL/GenBank/DDBJ whole genome shotgun (WGS) entry which is preliminary data.</text>
</comment>
<dbReference type="GO" id="GO:0005730">
    <property type="term" value="C:nucleolus"/>
    <property type="evidence" value="ECO:0007669"/>
    <property type="project" value="TreeGrafter"/>
</dbReference>